<organism evidence="1">
    <name type="scientific">marine sediment metagenome</name>
    <dbReference type="NCBI Taxonomy" id="412755"/>
    <lineage>
        <taxon>unclassified sequences</taxon>
        <taxon>metagenomes</taxon>
        <taxon>ecological metagenomes</taxon>
    </lineage>
</organism>
<dbReference type="EMBL" id="BARU01023487">
    <property type="protein sequence ID" value="GAH53716.1"/>
    <property type="molecule type" value="Genomic_DNA"/>
</dbReference>
<evidence type="ECO:0000313" key="1">
    <source>
        <dbReference type="EMBL" id="GAH53716.1"/>
    </source>
</evidence>
<sequence length="212" mass="23860">MDNLSKEKATELVRCTQAGGIQLVHTCRLEQIKDFWPATLLLPEEINTASKYALPLFFDNSAVQLLQAQSGDIVEIEARISSLPSQLSQVLHPDPMYIYKRTDGMPIPIGLHVEAVRNISKLKKPFFTNLWLIGHYEPLTDTDICPFSRMYAPYIPDNEGNLFCCPPSLACAVKDETSSEGLCTSKTLCSIEQSMQEEAFFFENLGDFLFRS</sequence>
<protein>
    <submittedName>
        <fullName evidence="1">Uncharacterized protein</fullName>
    </submittedName>
</protein>
<proteinExistence type="predicted"/>
<reference evidence="1" key="1">
    <citation type="journal article" date="2014" name="Front. Microbiol.">
        <title>High frequency of phylogenetically diverse reductive dehalogenase-homologous genes in deep subseafloor sedimentary metagenomes.</title>
        <authorList>
            <person name="Kawai M."/>
            <person name="Futagami T."/>
            <person name="Toyoda A."/>
            <person name="Takaki Y."/>
            <person name="Nishi S."/>
            <person name="Hori S."/>
            <person name="Arai W."/>
            <person name="Tsubouchi T."/>
            <person name="Morono Y."/>
            <person name="Uchiyama I."/>
            <person name="Ito T."/>
            <person name="Fujiyama A."/>
            <person name="Inagaki F."/>
            <person name="Takami H."/>
        </authorList>
    </citation>
    <scope>NUCLEOTIDE SEQUENCE</scope>
    <source>
        <strain evidence="1">Expedition CK06-06</strain>
    </source>
</reference>
<comment type="caution">
    <text evidence="1">The sequence shown here is derived from an EMBL/GenBank/DDBJ whole genome shotgun (WGS) entry which is preliminary data.</text>
</comment>
<name>X1G731_9ZZZZ</name>
<gene>
    <name evidence="1" type="ORF">S03H2_38117</name>
</gene>
<accession>X1G731</accession>
<dbReference type="AlphaFoldDB" id="X1G731"/>